<evidence type="ECO:0000313" key="2">
    <source>
        <dbReference type="Proteomes" id="UP000244073"/>
    </source>
</evidence>
<protein>
    <submittedName>
        <fullName evidence="1">Uncharacterized protein</fullName>
    </submittedName>
</protein>
<dbReference type="AlphaFoldDB" id="A0A2T5LKV4"/>
<organism evidence="1 2">
    <name type="scientific">Aspergillus ochraceoroseus IBT 24754</name>
    <dbReference type="NCBI Taxonomy" id="1392256"/>
    <lineage>
        <taxon>Eukaryota</taxon>
        <taxon>Fungi</taxon>
        <taxon>Dikarya</taxon>
        <taxon>Ascomycota</taxon>
        <taxon>Pezizomycotina</taxon>
        <taxon>Eurotiomycetes</taxon>
        <taxon>Eurotiomycetidae</taxon>
        <taxon>Eurotiales</taxon>
        <taxon>Aspergillaceae</taxon>
        <taxon>Aspergillus</taxon>
        <taxon>Aspergillus subgen. Nidulantes</taxon>
    </lineage>
</organism>
<name>A0A2T5LKV4_9EURO</name>
<proteinExistence type="predicted"/>
<dbReference type="EMBL" id="MSFN02000014">
    <property type="protein sequence ID" value="PTU16912.1"/>
    <property type="molecule type" value="Genomic_DNA"/>
</dbReference>
<accession>A0A2T5LKV4</accession>
<sequence length="59" mass="6726">MLADHVMKKRLEPGELGFDGYQPDLLTISQNYENELRTLEIVRQYTSIPAPKLVHKGNG</sequence>
<reference evidence="1 2" key="1">
    <citation type="journal article" date="2018" name="Proc. Natl. Acad. Sci. U.S.A.">
        <title>Linking secondary metabolites to gene clusters through genome sequencing of six diverse Aspergillus species.</title>
        <authorList>
            <person name="Kaerboelling I."/>
            <person name="Vesth T.C."/>
            <person name="Frisvad J.C."/>
            <person name="Nybo J.L."/>
            <person name="Theobald S."/>
            <person name="Kuo A."/>
            <person name="Bowyer P."/>
            <person name="Matsuda Y."/>
            <person name="Mondo S."/>
            <person name="Lyhne E.K."/>
            <person name="Kogle M.E."/>
            <person name="Clum A."/>
            <person name="Lipzen A."/>
            <person name="Salamov A."/>
            <person name="Ngan C.Y."/>
            <person name="Daum C."/>
            <person name="Chiniquy J."/>
            <person name="Barry K."/>
            <person name="LaButti K."/>
            <person name="Haridas S."/>
            <person name="Simmons B.A."/>
            <person name="Magnuson J.K."/>
            <person name="Mortensen U.H."/>
            <person name="Larsen T.O."/>
            <person name="Grigoriev I.V."/>
            <person name="Baker S.E."/>
            <person name="Andersen M.R."/>
        </authorList>
    </citation>
    <scope>NUCLEOTIDE SEQUENCE [LARGE SCALE GENOMIC DNA]</scope>
    <source>
        <strain evidence="1 2">IBT 24754</strain>
    </source>
</reference>
<evidence type="ECO:0000313" key="1">
    <source>
        <dbReference type="EMBL" id="PTU16912.1"/>
    </source>
</evidence>
<dbReference type="RefSeq" id="XP_040748329.1">
    <property type="nucleotide sequence ID" value="XM_040898094.1"/>
</dbReference>
<dbReference type="VEuPathDB" id="FungiDB:P175DRAFT_0505437"/>
<dbReference type="Proteomes" id="UP000244073">
    <property type="component" value="Unassembled WGS sequence"/>
</dbReference>
<dbReference type="OrthoDB" id="4478880at2759"/>
<dbReference type="GeneID" id="63814976"/>
<gene>
    <name evidence="1" type="ORF">P175DRAFT_0505437</name>
</gene>
<comment type="caution">
    <text evidence="1">The sequence shown here is derived from an EMBL/GenBank/DDBJ whole genome shotgun (WGS) entry which is preliminary data.</text>
</comment>